<comment type="function">
    <text evidence="6">The RuvA-RuvB-RuvC complex processes Holliday junction (HJ) DNA during genetic recombination and DNA repair, while the RuvA-RuvB complex plays an important role in the rescue of blocked DNA replication forks via replication fork reversal (RFR). RuvA specifically binds to HJ cruciform DNA, conferring on it an open structure. The RuvB hexamer acts as an ATP-dependent pump, pulling dsDNA into and through the RuvAB complex. HJ branch migration allows RuvC to scan DNA until it finds its consensus sequence, where it cleaves and resolves the cruciform DNA.</text>
</comment>
<dbReference type="EMBL" id="AP011801">
    <property type="protein sequence ID" value="BAL58737.1"/>
    <property type="molecule type" value="Genomic_DNA"/>
</dbReference>
<dbReference type="SUPFAM" id="SSF50249">
    <property type="entry name" value="Nucleic acid-binding proteins"/>
    <property type="match status" value="1"/>
</dbReference>
<keyword evidence="8" id="KW-0067">ATP-binding</keyword>
<keyword evidence="5 6" id="KW-0234">DNA repair</keyword>
<evidence type="ECO:0000256" key="4">
    <source>
        <dbReference type="ARBA" id="ARBA00023172"/>
    </source>
</evidence>
<dbReference type="GO" id="GO:0006281">
    <property type="term" value="P:DNA repair"/>
    <property type="evidence" value="ECO:0007669"/>
    <property type="project" value="UniProtKB-UniRule"/>
</dbReference>
<dbReference type="HAMAP" id="MF_00031">
    <property type="entry name" value="DNA_HJ_migration_RuvA"/>
    <property type="match status" value="1"/>
</dbReference>
<evidence type="ECO:0000313" key="8">
    <source>
        <dbReference type="EMBL" id="BAL58737.1"/>
    </source>
</evidence>
<dbReference type="GO" id="GO:0009379">
    <property type="term" value="C:Holliday junction helicase complex"/>
    <property type="evidence" value="ECO:0007669"/>
    <property type="project" value="InterPro"/>
</dbReference>
<dbReference type="InterPro" id="IPR012340">
    <property type="entry name" value="NA-bd_OB-fold"/>
</dbReference>
<feature type="region of interest" description="Domain III" evidence="6">
    <location>
        <begin position="147"/>
        <end position="195"/>
    </location>
</feature>
<keyword evidence="8" id="KW-0378">Hydrolase</keyword>
<feature type="domain" description="Helix-hairpin-helix DNA-binding motif class 1" evidence="7">
    <location>
        <begin position="73"/>
        <end position="92"/>
    </location>
</feature>
<dbReference type="InterPro" id="IPR013849">
    <property type="entry name" value="DNA_helicase_Holl-junc_RuvA_I"/>
</dbReference>
<keyword evidence="4 6" id="KW-0233">DNA recombination</keyword>
<evidence type="ECO:0000256" key="1">
    <source>
        <dbReference type="ARBA" id="ARBA00022490"/>
    </source>
</evidence>
<comment type="subcellular location">
    <subcellularLocation>
        <location evidence="6">Cytoplasm</location>
    </subcellularLocation>
</comment>
<dbReference type="Pfam" id="PF01330">
    <property type="entry name" value="RuvA_N"/>
    <property type="match status" value="1"/>
</dbReference>
<keyword evidence="8" id="KW-0347">Helicase</keyword>
<reference evidence="8" key="1">
    <citation type="journal article" date="2005" name="Environ. Microbiol.">
        <title>Genetic and functional properties of uncultivated thermophilic crenarchaeotes from a subsurface gold mine as revealed by analysis of genome fragments.</title>
        <authorList>
            <person name="Nunoura T."/>
            <person name="Hirayama H."/>
            <person name="Takami H."/>
            <person name="Oida H."/>
            <person name="Nishi S."/>
            <person name="Shimamura S."/>
            <person name="Suzuki Y."/>
            <person name="Inagaki F."/>
            <person name="Takai K."/>
            <person name="Nealson K.H."/>
            <person name="Horikoshi K."/>
        </authorList>
    </citation>
    <scope>NUCLEOTIDE SEQUENCE</scope>
</reference>
<organism evidence="8">
    <name type="scientific">Acetithermum autotrophicum</name>
    <dbReference type="NCBI Taxonomy" id="1446466"/>
    <lineage>
        <taxon>Bacteria</taxon>
        <taxon>Candidatus Bipolaricaulota</taxon>
        <taxon>Candidatus Acetithermum</taxon>
    </lineage>
</organism>
<dbReference type="Gene3D" id="1.10.150.20">
    <property type="entry name" value="5' to 3' exonuclease, C-terminal subdomain"/>
    <property type="match status" value="1"/>
</dbReference>
<keyword evidence="2 6" id="KW-0227">DNA damage</keyword>
<dbReference type="Gene3D" id="1.10.8.10">
    <property type="entry name" value="DNA helicase RuvA subunit, C-terminal domain"/>
    <property type="match status" value="1"/>
</dbReference>
<dbReference type="GO" id="GO:0000400">
    <property type="term" value="F:four-way junction DNA binding"/>
    <property type="evidence" value="ECO:0007669"/>
    <property type="project" value="UniProtKB-UniRule"/>
</dbReference>
<comment type="caution">
    <text evidence="6">Lacks conserved residue(s) required for the propagation of feature annotation.</text>
</comment>
<accession>H5SRM0</accession>
<comment type="subunit">
    <text evidence="6">Homotetramer. Forms an RuvA(8)-RuvB(12)-Holliday junction (HJ) complex. HJ DNA is sandwiched between 2 RuvA tetramers; dsDNA enters through RuvA and exits via RuvB. An RuvB hexamer assembles on each DNA strand where it exits the tetramer. Each RuvB hexamer is contacted by two RuvA subunits (via domain III) on 2 adjacent RuvB subunits; this complex drives branch migration. In the full resolvosome a probable DNA-RuvA(4)-RuvB(12)-RuvC(2) complex forms which resolves the HJ.</text>
</comment>
<keyword evidence="8" id="KW-0547">Nucleotide-binding</keyword>
<dbReference type="Pfam" id="PF14520">
    <property type="entry name" value="HHH_5"/>
    <property type="match status" value="1"/>
</dbReference>
<proteinExistence type="inferred from homology"/>
<dbReference type="GO" id="GO:0005737">
    <property type="term" value="C:cytoplasm"/>
    <property type="evidence" value="ECO:0007669"/>
    <property type="project" value="UniProtKB-SubCell"/>
</dbReference>
<evidence type="ECO:0000256" key="5">
    <source>
        <dbReference type="ARBA" id="ARBA00023204"/>
    </source>
</evidence>
<dbReference type="InterPro" id="IPR000085">
    <property type="entry name" value="RuvA"/>
</dbReference>
<dbReference type="SMART" id="SM00278">
    <property type="entry name" value="HhH1"/>
    <property type="match status" value="2"/>
</dbReference>
<dbReference type="GO" id="GO:0009378">
    <property type="term" value="F:four-way junction helicase activity"/>
    <property type="evidence" value="ECO:0007669"/>
    <property type="project" value="InterPro"/>
</dbReference>
<dbReference type="Pfam" id="PF07499">
    <property type="entry name" value="RuvA_C"/>
    <property type="match status" value="1"/>
</dbReference>
<dbReference type="GO" id="GO:0006310">
    <property type="term" value="P:DNA recombination"/>
    <property type="evidence" value="ECO:0007669"/>
    <property type="project" value="UniProtKB-UniRule"/>
</dbReference>
<keyword evidence="1 6" id="KW-0963">Cytoplasm</keyword>
<name>H5SRM0_ACEAU</name>
<dbReference type="AlphaFoldDB" id="H5SRM0"/>
<evidence type="ECO:0000256" key="3">
    <source>
        <dbReference type="ARBA" id="ARBA00023125"/>
    </source>
</evidence>
<comment type="domain">
    <text evidence="6">Has three domains with a flexible linker between the domains II and III and assumes an 'L' shape. Domain III is highly mobile and contacts RuvB.</text>
</comment>
<comment type="similarity">
    <text evidence="6">Belongs to the RuvA family.</text>
</comment>
<sequence length="195" mass="21116">MIDFLEGEVVELTESSLVLAANGVGYRVIVSKATVEALRGQTGPIKIYTHLHYTPNDLALYGFATPEERQLFELLISVSGVGPKVAMGILSATTPQYFAEAVLQNRRDLLEDLKGVGRKTAERLIVELKEKIAQIPLRGEPTVAPATTQEELAIKALTRSLGFNETEARRAVARAKATGATTTEELVKKALALLS</sequence>
<dbReference type="NCBIfam" id="TIGR00084">
    <property type="entry name" value="ruvA"/>
    <property type="match status" value="1"/>
</dbReference>
<evidence type="ECO:0000256" key="6">
    <source>
        <dbReference type="HAMAP-Rule" id="MF_00031"/>
    </source>
</evidence>
<keyword evidence="3 6" id="KW-0238">DNA-binding</keyword>
<reference evidence="8" key="2">
    <citation type="journal article" date="2012" name="PLoS ONE">
        <title>A Deeply Branching Thermophilic Bacterium with an Ancient Acetyl-CoA Pathway Dominates a Subsurface Ecosystem.</title>
        <authorList>
            <person name="Takami H."/>
            <person name="Noguchi H."/>
            <person name="Takaki Y."/>
            <person name="Uchiyama I."/>
            <person name="Toyoda A."/>
            <person name="Nishi S."/>
            <person name="Chee G.-J."/>
            <person name="Arai W."/>
            <person name="Nunoura T."/>
            <person name="Itoh T."/>
            <person name="Hattori M."/>
            <person name="Takai K."/>
        </authorList>
    </citation>
    <scope>NUCLEOTIDE SEQUENCE</scope>
</reference>
<dbReference type="Gene3D" id="2.40.50.140">
    <property type="entry name" value="Nucleic acid-binding proteins"/>
    <property type="match status" value="1"/>
</dbReference>
<protein>
    <recommendedName>
        <fullName evidence="6">Holliday junction branch migration complex subunit RuvA</fullName>
    </recommendedName>
</protein>
<feature type="region of interest" description="Domain I" evidence="6">
    <location>
        <begin position="1"/>
        <end position="64"/>
    </location>
</feature>
<dbReference type="InterPro" id="IPR003583">
    <property type="entry name" value="Hlx-hairpin-Hlx_DNA-bd_motif"/>
</dbReference>
<evidence type="ECO:0000259" key="7">
    <source>
        <dbReference type="SMART" id="SM00278"/>
    </source>
</evidence>
<dbReference type="InterPro" id="IPR011114">
    <property type="entry name" value="RuvA_C"/>
</dbReference>
<evidence type="ECO:0000256" key="2">
    <source>
        <dbReference type="ARBA" id="ARBA00022763"/>
    </source>
</evidence>
<gene>
    <name evidence="6" type="primary">ruvA</name>
    <name evidence="8" type="ORF">HGMM_OP2C285</name>
</gene>
<dbReference type="GO" id="GO:0048476">
    <property type="term" value="C:Holliday junction resolvase complex"/>
    <property type="evidence" value="ECO:0007669"/>
    <property type="project" value="UniProtKB-UniRule"/>
</dbReference>
<dbReference type="GO" id="GO:0005524">
    <property type="term" value="F:ATP binding"/>
    <property type="evidence" value="ECO:0007669"/>
    <property type="project" value="InterPro"/>
</dbReference>
<dbReference type="SUPFAM" id="SSF47781">
    <property type="entry name" value="RuvA domain 2-like"/>
    <property type="match status" value="1"/>
</dbReference>
<feature type="domain" description="Helix-hairpin-helix DNA-binding motif class 1" evidence="7">
    <location>
        <begin position="108"/>
        <end position="127"/>
    </location>
</feature>
<dbReference type="InterPro" id="IPR010994">
    <property type="entry name" value="RuvA_2-like"/>
</dbReference>